<sequence>MHHQISRLVAGHKDAFDMIEADKWMRNVTYADKSADRHVPRVMARSVLFLDDVRKFMNWGGVRRYAADALNRLIWQTPELNGRLRLPAHHMMPREVLPVCLGLSHRRHMKKQCPLAKSTTVARVIRGSQRYIRRLKRSSFESFDEAKEWLSTIIDDSLRGGLHTGCYLLKPTGNEGDPTLPIWNVTNCSASTGVTAKSISEKSQEDCCTDIENACLRPRKNPRAEEAIVEDFLGTQEQCTAGALGEGSTVRGQTTS</sequence>
<accession>A0ACD5UBX1</accession>
<evidence type="ECO:0000313" key="2">
    <source>
        <dbReference type="Proteomes" id="UP001732700"/>
    </source>
</evidence>
<reference evidence="1" key="2">
    <citation type="submission" date="2025-09" db="UniProtKB">
        <authorList>
            <consortium name="EnsemblPlants"/>
        </authorList>
    </citation>
    <scope>IDENTIFICATION</scope>
</reference>
<name>A0ACD5UBX1_AVESA</name>
<keyword evidence="2" id="KW-1185">Reference proteome</keyword>
<proteinExistence type="predicted"/>
<protein>
    <submittedName>
        <fullName evidence="1">Uncharacterized protein</fullName>
    </submittedName>
</protein>
<dbReference type="EnsemblPlants" id="AVESA.00010b.r2.2AG0223620.1">
    <property type="protein sequence ID" value="AVESA.00010b.r2.2AG0223620.1.CDS"/>
    <property type="gene ID" value="AVESA.00010b.r2.2AG0223620"/>
</dbReference>
<evidence type="ECO:0000313" key="1">
    <source>
        <dbReference type="EnsemblPlants" id="AVESA.00010b.r2.2AG0223620.1.CDS"/>
    </source>
</evidence>
<organism evidence="1 2">
    <name type="scientific">Avena sativa</name>
    <name type="common">Oat</name>
    <dbReference type="NCBI Taxonomy" id="4498"/>
    <lineage>
        <taxon>Eukaryota</taxon>
        <taxon>Viridiplantae</taxon>
        <taxon>Streptophyta</taxon>
        <taxon>Embryophyta</taxon>
        <taxon>Tracheophyta</taxon>
        <taxon>Spermatophyta</taxon>
        <taxon>Magnoliopsida</taxon>
        <taxon>Liliopsida</taxon>
        <taxon>Poales</taxon>
        <taxon>Poaceae</taxon>
        <taxon>BOP clade</taxon>
        <taxon>Pooideae</taxon>
        <taxon>Poodae</taxon>
        <taxon>Poeae</taxon>
        <taxon>Poeae Chloroplast Group 1 (Aveneae type)</taxon>
        <taxon>Aveninae</taxon>
        <taxon>Avena</taxon>
    </lineage>
</organism>
<reference evidence="1" key="1">
    <citation type="submission" date="2021-05" db="EMBL/GenBank/DDBJ databases">
        <authorList>
            <person name="Scholz U."/>
            <person name="Mascher M."/>
            <person name="Fiebig A."/>
        </authorList>
    </citation>
    <scope>NUCLEOTIDE SEQUENCE [LARGE SCALE GENOMIC DNA]</scope>
</reference>
<dbReference type="Proteomes" id="UP001732700">
    <property type="component" value="Chromosome 2A"/>
</dbReference>